<evidence type="ECO:0008006" key="3">
    <source>
        <dbReference type="Google" id="ProtNLM"/>
    </source>
</evidence>
<reference evidence="1 2" key="1">
    <citation type="journal article" date="2007" name="Nature">
        <title>Evolution of genes and genomes on the Drosophila phylogeny.</title>
        <authorList>
            <consortium name="Drosophila 12 Genomes Consortium"/>
            <person name="Clark A.G."/>
            <person name="Eisen M.B."/>
            <person name="Smith D.R."/>
            <person name="Bergman C.M."/>
            <person name="Oliver B."/>
            <person name="Markow T.A."/>
            <person name="Kaufman T.C."/>
            <person name="Kellis M."/>
            <person name="Gelbart W."/>
            <person name="Iyer V.N."/>
            <person name="Pollard D.A."/>
            <person name="Sackton T.B."/>
            <person name="Larracuente A.M."/>
            <person name="Singh N.D."/>
            <person name="Abad J.P."/>
            <person name="Abt D.N."/>
            <person name="Adryan B."/>
            <person name="Aguade M."/>
            <person name="Akashi H."/>
            <person name="Anderson W.W."/>
            <person name="Aquadro C.F."/>
            <person name="Ardell D.H."/>
            <person name="Arguello R."/>
            <person name="Artieri C.G."/>
            <person name="Barbash D.A."/>
            <person name="Barker D."/>
            <person name="Barsanti P."/>
            <person name="Batterham P."/>
            <person name="Batzoglou S."/>
            <person name="Begun D."/>
            <person name="Bhutkar A."/>
            <person name="Blanco E."/>
            <person name="Bosak S.A."/>
            <person name="Bradley R.K."/>
            <person name="Brand A.D."/>
            <person name="Brent M.R."/>
            <person name="Brooks A.N."/>
            <person name="Brown R.H."/>
            <person name="Butlin R.K."/>
            <person name="Caggese C."/>
            <person name="Calvi B.R."/>
            <person name="Bernardo de Carvalho A."/>
            <person name="Caspi A."/>
            <person name="Castrezana S."/>
            <person name="Celniker S.E."/>
            <person name="Chang J.L."/>
            <person name="Chapple C."/>
            <person name="Chatterji S."/>
            <person name="Chinwalla A."/>
            <person name="Civetta A."/>
            <person name="Clifton S.W."/>
            <person name="Comeron J.M."/>
            <person name="Costello J.C."/>
            <person name="Coyne J.A."/>
            <person name="Daub J."/>
            <person name="David R.G."/>
            <person name="Delcher A.L."/>
            <person name="Delehaunty K."/>
            <person name="Do C.B."/>
            <person name="Ebling H."/>
            <person name="Edwards K."/>
            <person name="Eickbush T."/>
            <person name="Evans J.D."/>
            <person name="Filipski A."/>
            <person name="Findeiss S."/>
            <person name="Freyhult E."/>
            <person name="Fulton L."/>
            <person name="Fulton R."/>
            <person name="Garcia A.C."/>
            <person name="Gardiner A."/>
            <person name="Garfield D.A."/>
            <person name="Garvin B.E."/>
            <person name="Gibson G."/>
            <person name="Gilbert D."/>
            <person name="Gnerre S."/>
            <person name="Godfrey J."/>
            <person name="Good R."/>
            <person name="Gotea V."/>
            <person name="Gravely B."/>
            <person name="Greenberg A.J."/>
            <person name="Griffiths-Jones S."/>
            <person name="Gross S."/>
            <person name="Guigo R."/>
            <person name="Gustafson E.A."/>
            <person name="Haerty W."/>
            <person name="Hahn M.W."/>
            <person name="Halligan D.L."/>
            <person name="Halpern A.L."/>
            <person name="Halter G.M."/>
            <person name="Han M.V."/>
            <person name="Heger A."/>
            <person name="Hillier L."/>
            <person name="Hinrichs A.S."/>
            <person name="Holmes I."/>
            <person name="Hoskins R.A."/>
            <person name="Hubisz M.J."/>
            <person name="Hultmark D."/>
            <person name="Huntley M.A."/>
            <person name="Jaffe D.B."/>
            <person name="Jagadeeshan S."/>
            <person name="Jeck W.R."/>
            <person name="Johnson J."/>
            <person name="Jones C.D."/>
            <person name="Jordan W.C."/>
            <person name="Karpen G.H."/>
            <person name="Kataoka E."/>
            <person name="Keightley P.D."/>
            <person name="Kheradpour P."/>
            <person name="Kirkness E.F."/>
            <person name="Koerich L.B."/>
            <person name="Kristiansen K."/>
            <person name="Kudrna D."/>
            <person name="Kulathinal R.J."/>
            <person name="Kumar S."/>
            <person name="Kwok R."/>
            <person name="Lander E."/>
            <person name="Langley C.H."/>
            <person name="Lapoint R."/>
            <person name="Lazzaro B.P."/>
            <person name="Lee S.J."/>
            <person name="Levesque L."/>
            <person name="Li R."/>
            <person name="Lin C.F."/>
            <person name="Lin M.F."/>
            <person name="Lindblad-Toh K."/>
            <person name="Llopart A."/>
            <person name="Long M."/>
            <person name="Low L."/>
            <person name="Lozovsky E."/>
            <person name="Lu J."/>
            <person name="Luo M."/>
            <person name="Machado C.A."/>
            <person name="Makalowski W."/>
            <person name="Marzo M."/>
            <person name="Matsuda M."/>
            <person name="Matzkin L."/>
            <person name="McAllister B."/>
            <person name="McBride C.S."/>
            <person name="McKernan B."/>
            <person name="McKernan K."/>
            <person name="Mendez-Lago M."/>
            <person name="Minx P."/>
            <person name="Mollenhauer M.U."/>
            <person name="Montooth K."/>
            <person name="Mount S.M."/>
            <person name="Mu X."/>
            <person name="Myers E."/>
            <person name="Negre B."/>
            <person name="Newfeld S."/>
            <person name="Nielsen R."/>
            <person name="Noor M.A."/>
            <person name="O'Grady P."/>
            <person name="Pachter L."/>
            <person name="Papaceit M."/>
            <person name="Parisi M.J."/>
            <person name="Parisi M."/>
            <person name="Parts L."/>
            <person name="Pedersen J.S."/>
            <person name="Pesole G."/>
            <person name="Phillippy A.M."/>
            <person name="Ponting C.P."/>
            <person name="Pop M."/>
            <person name="Porcelli D."/>
            <person name="Powell J.R."/>
            <person name="Prohaska S."/>
            <person name="Pruitt K."/>
            <person name="Puig M."/>
            <person name="Quesneville H."/>
            <person name="Ram K.R."/>
            <person name="Rand D."/>
            <person name="Rasmussen M.D."/>
            <person name="Reed L.K."/>
            <person name="Reenan R."/>
            <person name="Reily A."/>
            <person name="Remington K.A."/>
            <person name="Rieger T.T."/>
            <person name="Ritchie M.G."/>
            <person name="Robin C."/>
            <person name="Rogers Y.H."/>
            <person name="Rohde C."/>
            <person name="Rozas J."/>
            <person name="Rubenfield M.J."/>
            <person name="Ruiz A."/>
            <person name="Russo S."/>
            <person name="Salzberg S.L."/>
            <person name="Sanchez-Gracia A."/>
            <person name="Saranga D.J."/>
            <person name="Sato H."/>
            <person name="Schaeffer S.W."/>
            <person name="Schatz M.C."/>
            <person name="Schlenke T."/>
            <person name="Schwartz R."/>
            <person name="Segarra C."/>
            <person name="Singh R.S."/>
            <person name="Sirot L."/>
            <person name="Sirota M."/>
            <person name="Sisneros N.B."/>
            <person name="Smith C.D."/>
            <person name="Smith T.F."/>
            <person name="Spieth J."/>
            <person name="Stage D.E."/>
            <person name="Stark A."/>
            <person name="Stephan W."/>
            <person name="Strausberg R.L."/>
            <person name="Strempel S."/>
            <person name="Sturgill D."/>
            <person name="Sutton G."/>
            <person name="Sutton G.G."/>
            <person name="Tao W."/>
            <person name="Teichmann S."/>
            <person name="Tobari Y.N."/>
            <person name="Tomimura Y."/>
            <person name="Tsolas J.M."/>
            <person name="Valente V.L."/>
            <person name="Venter E."/>
            <person name="Venter J.C."/>
            <person name="Vicario S."/>
            <person name="Vieira F.G."/>
            <person name="Vilella A.J."/>
            <person name="Villasante A."/>
            <person name="Walenz B."/>
            <person name="Wang J."/>
            <person name="Wasserman M."/>
            <person name="Watts T."/>
            <person name="Wilson D."/>
            <person name="Wilson R.K."/>
            <person name="Wing R.A."/>
            <person name="Wolfner M.F."/>
            <person name="Wong A."/>
            <person name="Wong G.K."/>
            <person name="Wu C.I."/>
            <person name="Wu G."/>
            <person name="Yamamoto D."/>
            <person name="Yang H.P."/>
            <person name="Yang S.P."/>
            <person name="Yorke J.A."/>
            <person name="Yoshida K."/>
            <person name="Zdobnov E."/>
            <person name="Zhang P."/>
            <person name="Zhang Y."/>
            <person name="Zimin A.V."/>
            <person name="Baldwin J."/>
            <person name="Abdouelleil A."/>
            <person name="Abdulkadir J."/>
            <person name="Abebe A."/>
            <person name="Abera B."/>
            <person name="Abreu J."/>
            <person name="Acer S.C."/>
            <person name="Aftuck L."/>
            <person name="Alexander A."/>
            <person name="An P."/>
            <person name="Anderson E."/>
            <person name="Anderson S."/>
            <person name="Arachi H."/>
            <person name="Azer M."/>
            <person name="Bachantsang P."/>
            <person name="Barry A."/>
            <person name="Bayul T."/>
            <person name="Berlin A."/>
            <person name="Bessette D."/>
            <person name="Bloom T."/>
            <person name="Blye J."/>
            <person name="Boguslavskiy L."/>
            <person name="Bonnet C."/>
            <person name="Boukhgalter B."/>
            <person name="Bourzgui I."/>
            <person name="Brown A."/>
            <person name="Cahill P."/>
            <person name="Channer S."/>
            <person name="Cheshatsang Y."/>
            <person name="Chuda L."/>
            <person name="Citroen M."/>
            <person name="Collymore A."/>
            <person name="Cooke P."/>
            <person name="Costello M."/>
            <person name="D'Aco K."/>
            <person name="Daza R."/>
            <person name="De Haan G."/>
            <person name="DeGray S."/>
            <person name="DeMaso C."/>
            <person name="Dhargay N."/>
            <person name="Dooley K."/>
            <person name="Dooley E."/>
            <person name="Doricent M."/>
            <person name="Dorje P."/>
            <person name="Dorjee K."/>
            <person name="Dupes A."/>
            <person name="Elong R."/>
            <person name="Falk J."/>
            <person name="Farina A."/>
            <person name="Faro S."/>
            <person name="Ferguson D."/>
            <person name="Fisher S."/>
            <person name="Foley C.D."/>
            <person name="Franke A."/>
            <person name="Friedrich D."/>
            <person name="Gadbois L."/>
            <person name="Gearin G."/>
            <person name="Gearin C.R."/>
            <person name="Giannoukos G."/>
            <person name="Goode T."/>
            <person name="Graham J."/>
            <person name="Grandbois E."/>
            <person name="Grewal S."/>
            <person name="Gyaltsen K."/>
            <person name="Hafez N."/>
            <person name="Hagos B."/>
            <person name="Hall J."/>
            <person name="Henson C."/>
            <person name="Hollinger A."/>
            <person name="Honan T."/>
            <person name="Huard M.D."/>
            <person name="Hughes L."/>
            <person name="Hurhula B."/>
            <person name="Husby M.E."/>
            <person name="Kamat A."/>
            <person name="Kanga B."/>
            <person name="Kashin S."/>
            <person name="Khazanovich D."/>
            <person name="Kisner P."/>
            <person name="Lance K."/>
            <person name="Lara M."/>
            <person name="Lee W."/>
            <person name="Lennon N."/>
            <person name="Letendre F."/>
            <person name="LeVine R."/>
            <person name="Lipovsky A."/>
            <person name="Liu X."/>
            <person name="Liu J."/>
            <person name="Liu S."/>
            <person name="Lokyitsang T."/>
            <person name="Lokyitsang Y."/>
            <person name="Lubonja R."/>
            <person name="Lui A."/>
            <person name="MacDonald P."/>
            <person name="Magnisalis V."/>
            <person name="Maru K."/>
            <person name="Matthews C."/>
            <person name="McCusker W."/>
            <person name="McDonough S."/>
            <person name="Mehta T."/>
            <person name="Meldrim J."/>
            <person name="Meneus L."/>
            <person name="Mihai O."/>
            <person name="Mihalev A."/>
            <person name="Mihova T."/>
            <person name="Mittelman R."/>
            <person name="Mlenga V."/>
            <person name="Montmayeur A."/>
            <person name="Mulrain L."/>
            <person name="Navidi A."/>
            <person name="Naylor J."/>
            <person name="Negash T."/>
            <person name="Nguyen T."/>
            <person name="Nguyen N."/>
            <person name="Nicol R."/>
            <person name="Norbu C."/>
            <person name="Norbu N."/>
            <person name="Novod N."/>
            <person name="O'Neill B."/>
            <person name="Osman S."/>
            <person name="Markiewicz E."/>
            <person name="Oyono O.L."/>
            <person name="Patti C."/>
            <person name="Phunkhang P."/>
            <person name="Pierre F."/>
            <person name="Priest M."/>
            <person name="Raghuraman S."/>
            <person name="Rege F."/>
            <person name="Reyes R."/>
            <person name="Rise C."/>
            <person name="Rogov P."/>
            <person name="Ross K."/>
            <person name="Ryan E."/>
            <person name="Settipalli S."/>
            <person name="Shea T."/>
            <person name="Sherpa N."/>
            <person name="Shi L."/>
            <person name="Shih D."/>
            <person name="Sparrow T."/>
            <person name="Spaulding J."/>
            <person name="Stalker J."/>
            <person name="Stange-Thomann N."/>
            <person name="Stavropoulos S."/>
            <person name="Stone C."/>
            <person name="Strader C."/>
            <person name="Tesfaye S."/>
            <person name="Thomson T."/>
            <person name="Thoulutsang Y."/>
            <person name="Thoulutsang D."/>
            <person name="Topham K."/>
            <person name="Topping I."/>
            <person name="Tsamla T."/>
            <person name="Vassiliev H."/>
            <person name="Vo A."/>
            <person name="Wangchuk T."/>
            <person name="Wangdi T."/>
            <person name="Weiand M."/>
            <person name="Wilkinson J."/>
            <person name="Wilson A."/>
            <person name="Yadav S."/>
            <person name="Young G."/>
            <person name="Yu Q."/>
            <person name="Zembek L."/>
            <person name="Zhong D."/>
            <person name="Zimmer A."/>
            <person name="Zwirko Z."/>
            <person name="Jaffe D.B."/>
            <person name="Alvarez P."/>
            <person name="Brockman W."/>
            <person name="Butler J."/>
            <person name="Chin C."/>
            <person name="Gnerre S."/>
            <person name="Grabherr M."/>
            <person name="Kleber M."/>
            <person name="Mauceli E."/>
            <person name="MacCallum I."/>
        </authorList>
    </citation>
    <scope>NUCLEOTIDE SEQUENCE [LARGE SCALE GENOMIC DNA]</scope>
    <source>
        <strain evidence="2">Tucson 14024-0371.13</strain>
    </source>
</reference>
<dbReference type="GeneID" id="6494380"/>
<dbReference type="Pfam" id="PF03392">
    <property type="entry name" value="OS-D"/>
    <property type="match status" value="1"/>
</dbReference>
<accession>B3MCC8</accession>
<sequence>MKKPKSVIENPVRFVSFGATLGTLCGKLGVRPESTGNCAQCSRGQSSLYKSQAYRLTSRNPSCAVVVRTSTPPLNRPHRSEKNSSTSLCSKMKASLAIAVCLVAVSLVAAAPQKQYTNKFDNVNVDEVLGNDRVLNNYLKCLMEKGPCTPEGRELKRLLPDALQSECSKCTEVQRRNSEKVINFLRSHRAGEWKLLLDKYDSKGIYRAKHDAALKKQH</sequence>
<dbReference type="InParanoid" id="B3MCC8"/>
<dbReference type="EMBL" id="CH902619">
    <property type="protein sequence ID" value="EDV37252.2"/>
    <property type="molecule type" value="Genomic_DNA"/>
</dbReference>
<dbReference type="KEGG" id="dan:6494380"/>
<proteinExistence type="predicted"/>
<gene>
    <name evidence="1" type="primary">Dana\GF11516</name>
    <name evidence="1" type="synonym">dana_GLEANR_11568</name>
    <name evidence="1" type="ORF">GF11516</name>
</gene>
<dbReference type="InterPro" id="IPR005055">
    <property type="entry name" value="A10/PebIII"/>
</dbReference>
<protein>
    <recommendedName>
        <fullName evidence="3">Ejaculatory bulb-specific protein 3</fullName>
    </recommendedName>
</protein>
<evidence type="ECO:0000313" key="1">
    <source>
        <dbReference type="EMBL" id="EDV37252.2"/>
    </source>
</evidence>
<organism evidence="1 2">
    <name type="scientific">Drosophila ananassae</name>
    <name type="common">Fruit fly</name>
    <dbReference type="NCBI Taxonomy" id="7217"/>
    <lineage>
        <taxon>Eukaryota</taxon>
        <taxon>Metazoa</taxon>
        <taxon>Ecdysozoa</taxon>
        <taxon>Arthropoda</taxon>
        <taxon>Hexapoda</taxon>
        <taxon>Insecta</taxon>
        <taxon>Pterygota</taxon>
        <taxon>Neoptera</taxon>
        <taxon>Endopterygota</taxon>
        <taxon>Diptera</taxon>
        <taxon>Brachycera</taxon>
        <taxon>Muscomorpha</taxon>
        <taxon>Ephydroidea</taxon>
        <taxon>Drosophilidae</taxon>
        <taxon>Drosophila</taxon>
        <taxon>Sophophora</taxon>
    </lineage>
</organism>
<dbReference type="AlphaFoldDB" id="B3MCC8"/>
<dbReference type="SUPFAM" id="SSF100910">
    <property type="entry name" value="Chemosensory protein Csp2"/>
    <property type="match status" value="1"/>
</dbReference>
<dbReference type="Proteomes" id="UP000007801">
    <property type="component" value="Unassembled WGS sequence"/>
</dbReference>
<dbReference type="HOGENOM" id="CLU_126727_0_0_1"/>
<evidence type="ECO:0000313" key="2">
    <source>
        <dbReference type="Proteomes" id="UP000007801"/>
    </source>
</evidence>
<dbReference type="PANTHER" id="PTHR11257:SF13">
    <property type="entry name" value="GEO07322P1"/>
    <property type="match status" value="1"/>
</dbReference>
<dbReference type="OrthoDB" id="6344725at2759"/>
<dbReference type="STRING" id="7217.B3MCC8"/>
<dbReference type="FunCoup" id="B3MCC8">
    <property type="interactions" value="45"/>
</dbReference>
<dbReference type="InterPro" id="IPR036682">
    <property type="entry name" value="OS_D_A10/PebIII_sf"/>
</dbReference>
<dbReference type="PANTHER" id="PTHR11257">
    <property type="entry name" value="CHEMOSENSORY PROTEIN-RELATED"/>
    <property type="match status" value="1"/>
</dbReference>
<dbReference type="eggNOG" id="ENOG502S4GJ">
    <property type="taxonomic scope" value="Eukaryota"/>
</dbReference>
<keyword evidence="2" id="KW-1185">Reference proteome</keyword>
<dbReference type="Gene3D" id="1.10.2080.10">
    <property type="entry name" value="Insect odorant-binding protein A10/Ejaculatory bulb-specific protein 3"/>
    <property type="match status" value="1"/>
</dbReference>
<name>B3MCC8_DROAN</name>